<accession>A0A382EH40</accession>
<dbReference type="AlphaFoldDB" id="A0A382EH40"/>
<evidence type="ECO:0000313" key="1">
    <source>
        <dbReference type="EMBL" id="SVB49187.1"/>
    </source>
</evidence>
<feature type="non-terminal residue" evidence="1">
    <location>
        <position position="1"/>
    </location>
</feature>
<proteinExistence type="predicted"/>
<organism evidence="1">
    <name type="scientific">marine metagenome</name>
    <dbReference type="NCBI Taxonomy" id="408172"/>
    <lineage>
        <taxon>unclassified sequences</taxon>
        <taxon>metagenomes</taxon>
        <taxon>ecological metagenomes</taxon>
    </lineage>
</organism>
<reference evidence="1" key="1">
    <citation type="submission" date="2018-05" db="EMBL/GenBank/DDBJ databases">
        <authorList>
            <person name="Lanie J.A."/>
            <person name="Ng W.-L."/>
            <person name="Kazmierczak K.M."/>
            <person name="Andrzejewski T.M."/>
            <person name="Davidsen T.M."/>
            <person name="Wayne K.J."/>
            <person name="Tettelin H."/>
            <person name="Glass J.I."/>
            <person name="Rusch D."/>
            <person name="Podicherti R."/>
            <person name="Tsui H.-C.T."/>
            <person name="Winkler M.E."/>
        </authorList>
    </citation>
    <scope>NUCLEOTIDE SEQUENCE</scope>
</reference>
<name>A0A382EH40_9ZZZZ</name>
<sequence>HSRGMLAPHLFLEKNKTCFSAKFLLLFRWSIPNSF</sequence>
<protein>
    <submittedName>
        <fullName evidence="1">Uncharacterized protein</fullName>
    </submittedName>
</protein>
<gene>
    <name evidence="1" type="ORF">METZ01_LOCUS202041</name>
</gene>
<dbReference type="EMBL" id="UINC01044145">
    <property type="protein sequence ID" value="SVB49187.1"/>
    <property type="molecule type" value="Genomic_DNA"/>
</dbReference>